<evidence type="ECO:0000259" key="5">
    <source>
        <dbReference type="PROSITE" id="PS51379"/>
    </source>
</evidence>
<dbReference type="SUPFAM" id="SSF54862">
    <property type="entry name" value="4Fe-4S ferredoxins"/>
    <property type="match status" value="1"/>
</dbReference>
<evidence type="ECO:0000313" key="6">
    <source>
        <dbReference type="EMBL" id="EES52400.1"/>
    </source>
</evidence>
<keyword evidence="1" id="KW-0479">Metal-binding</keyword>
<dbReference type="PROSITE" id="PS00198">
    <property type="entry name" value="4FE4S_FER_1"/>
    <property type="match status" value="1"/>
</dbReference>
<dbReference type="AlphaFoldDB" id="C6HY49"/>
<evidence type="ECO:0000256" key="4">
    <source>
        <dbReference type="SAM" id="MobiDB-lite"/>
    </source>
</evidence>
<dbReference type="InterPro" id="IPR017900">
    <property type="entry name" value="4Fe4S_Fe_S_CS"/>
</dbReference>
<feature type="region of interest" description="Disordered" evidence="4">
    <location>
        <begin position="16"/>
        <end position="35"/>
    </location>
</feature>
<dbReference type="Proteomes" id="UP000009374">
    <property type="component" value="Unassembled WGS sequence"/>
</dbReference>
<feature type="domain" description="4Fe-4S ferredoxin-type" evidence="5">
    <location>
        <begin position="81"/>
        <end position="110"/>
    </location>
</feature>
<sequence>MGFVCRDDKMKTLRGTPGPFVSQGDIPEGPPANVGGEGEPYGMAVARGNILWNFMACRAAGPCGHCEEICPTGVLGLQEFSREGALGAMCLRCRHCLQVCPSGALSFLPLDRRASGAGALQDAVYE</sequence>
<evidence type="ECO:0000256" key="2">
    <source>
        <dbReference type="ARBA" id="ARBA00023004"/>
    </source>
</evidence>
<dbReference type="GO" id="GO:0046872">
    <property type="term" value="F:metal ion binding"/>
    <property type="evidence" value="ECO:0007669"/>
    <property type="project" value="UniProtKB-KW"/>
</dbReference>
<dbReference type="Gene3D" id="3.30.70.20">
    <property type="match status" value="1"/>
</dbReference>
<reference evidence="6 7" key="1">
    <citation type="journal article" date="2009" name="Appl. Environ. Microbiol.">
        <title>Community genomic and proteomic analyses of chemoautotrophic iron-oxidizing "Leptospirillum rubarum" (Group II) and "Leptospirillum ferrodiazotrophum" (Group III) bacteria in acid mine drainage biofilms.</title>
        <authorList>
            <person name="Goltsman D.S."/>
            <person name="Denef V.J."/>
            <person name="Singer S.W."/>
            <person name="VerBerkmoes N.C."/>
            <person name="Lefsrud M."/>
            <person name="Mueller R.S."/>
            <person name="Dick G.J."/>
            <person name="Sun C.L."/>
            <person name="Wheeler K.E."/>
            <person name="Zemla A."/>
            <person name="Baker B.J."/>
            <person name="Hauser L."/>
            <person name="Land M."/>
            <person name="Shah M.B."/>
            <person name="Thelen M.P."/>
            <person name="Hettich R.L."/>
            <person name="Banfield J.F."/>
        </authorList>
    </citation>
    <scope>NUCLEOTIDE SEQUENCE [LARGE SCALE GENOMIC DNA]</scope>
</reference>
<evidence type="ECO:0000256" key="1">
    <source>
        <dbReference type="ARBA" id="ARBA00022723"/>
    </source>
</evidence>
<accession>C6HY49</accession>
<evidence type="ECO:0000256" key="3">
    <source>
        <dbReference type="ARBA" id="ARBA00023014"/>
    </source>
</evidence>
<organism evidence="6 7">
    <name type="scientific">Leptospirillum ferrodiazotrophum</name>
    <dbReference type="NCBI Taxonomy" id="412449"/>
    <lineage>
        <taxon>Bacteria</taxon>
        <taxon>Pseudomonadati</taxon>
        <taxon>Nitrospirota</taxon>
        <taxon>Nitrospiria</taxon>
        <taxon>Nitrospirales</taxon>
        <taxon>Nitrospiraceae</taxon>
        <taxon>Leptospirillum</taxon>
    </lineage>
</organism>
<protein>
    <submittedName>
        <fullName evidence="6">Probable ferredoxin</fullName>
    </submittedName>
</protein>
<dbReference type="EMBL" id="GG693877">
    <property type="protein sequence ID" value="EES52400.1"/>
    <property type="molecule type" value="Genomic_DNA"/>
</dbReference>
<feature type="domain" description="4Fe-4S ferredoxin-type" evidence="5">
    <location>
        <begin position="48"/>
        <end position="80"/>
    </location>
</feature>
<keyword evidence="2" id="KW-0408">Iron</keyword>
<dbReference type="GO" id="GO:0051536">
    <property type="term" value="F:iron-sulfur cluster binding"/>
    <property type="evidence" value="ECO:0007669"/>
    <property type="project" value="UniProtKB-KW"/>
</dbReference>
<proteinExistence type="predicted"/>
<dbReference type="InterPro" id="IPR017896">
    <property type="entry name" value="4Fe4S_Fe-S-bd"/>
</dbReference>
<keyword evidence="3" id="KW-0411">Iron-sulfur</keyword>
<gene>
    <name evidence="6" type="ORF">UBAL3_94170007</name>
</gene>
<evidence type="ECO:0000313" key="7">
    <source>
        <dbReference type="Proteomes" id="UP000009374"/>
    </source>
</evidence>
<keyword evidence="7" id="KW-1185">Reference proteome</keyword>
<dbReference type="PROSITE" id="PS51379">
    <property type="entry name" value="4FE4S_FER_2"/>
    <property type="match status" value="2"/>
</dbReference>
<dbReference type="Pfam" id="PF13187">
    <property type="entry name" value="Fer4_9"/>
    <property type="match status" value="1"/>
</dbReference>
<name>C6HY49_9BACT</name>